<keyword evidence="4" id="KW-0249">Electron transport</keyword>
<gene>
    <name evidence="8" type="ORF">GCM10007901_14210</name>
</gene>
<evidence type="ECO:0000256" key="5">
    <source>
        <dbReference type="ARBA" id="ARBA00023004"/>
    </source>
</evidence>
<evidence type="ECO:0000256" key="6">
    <source>
        <dbReference type="PROSITE-ProRule" id="PRU00433"/>
    </source>
</evidence>
<evidence type="ECO:0000256" key="2">
    <source>
        <dbReference type="ARBA" id="ARBA00022617"/>
    </source>
</evidence>
<keyword evidence="5 6" id="KW-0408">Iron</keyword>
<evidence type="ECO:0000256" key="3">
    <source>
        <dbReference type="ARBA" id="ARBA00022723"/>
    </source>
</evidence>
<dbReference type="Gene3D" id="1.10.760.10">
    <property type="entry name" value="Cytochrome c-like domain"/>
    <property type="match status" value="1"/>
</dbReference>
<dbReference type="Proteomes" id="UP001156670">
    <property type="component" value="Unassembled WGS sequence"/>
</dbReference>
<evidence type="ECO:0000259" key="7">
    <source>
        <dbReference type="PROSITE" id="PS51007"/>
    </source>
</evidence>
<sequence>MGKTSWLLYRSLPVGHCYKMGAFNAYVLPMRFVLIAALGLTCAAPTLAADLPPKPVRLGLCAACHGEAGMAQIPGAPNLAGQRLDYLRNALQQYRDGTRNVPLMRTAIGPLNDAELDQLARWYSTQTPQPQAVGHP</sequence>
<comment type="caution">
    <text evidence="8">The sequence shown here is derived from an EMBL/GenBank/DDBJ whole genome shotgun (WGS) entry which is preliminary data.</text>
</comment>
<dbReference type="PANTHER" id="PTHR33751:SF9">
    <property type="entry name" value="CYTOCHROME C4"/>
    <property type="match status" value="1"/>
</dbReference>
<organism evidence="8 9">
    <name type="scientific">Dyella acidisoli</name>
    <dbReference type="NCBI Taxonomy" id="1867834"/>
    <lineage>
        <taxon>Bacteria</taxon>
        <taxon>Pseudomonadati</taxon>
        <taxon>Pseudomonadota</taxon>
        <taxon>Gammaproteobacteria</taxon>
        <taxon>Lysobacterales</taxon>
        <taxon>Rhodanobacteraceae</taxon>
        <taxon>Dyella</taxon>
    </lineage>
</organism>
<feature type="domain" description="Cytochrome c" evidence="7">
    <location>
        <begin position="48"/>
        <end position="127"/>
    </location>
</feature>
<evidence type="ECO:0000313" key="9">
    <source>
        <dbReference type="Proteomes" id="UP001156670"/>
    </source>
</evidence>
<keyword evidence="3 6" id="KW-0479">Metal-binding</keyword>
<keyword evidence="2 6" id="KW-0349">Heme</keyword>
<evidence type="ECO:0000313" key="8">
    <source>
        <dbReference type="EMBL" id="GLQ92470.1"/>
    </source>
</evidence>
<dbReference type="SUPFAM" id="SSF46626">
    <property type="entry name" value="Cytochrome c"/>
    <property type="match status" value="1"/>
</dbReference>
<evidence type="ECO:0000256" key="4">
    <source>
        <dbReference type="ARBA" id="ARBA00022982"/>
    </source>
</evidence>
<dbReference type="EMBL" id="BSOB01000010">
    <property type="protein sequence ID" value="GLQ92470.1"/>
    <property type="molecule type" value="Genomic_DNA"/>
</dbReference>
<keyword evidence="1" id="KW-0813">Transport</keyword>
<dbReference type="InterPro" id="IPR036909">
    <property type="entry name" value="Cyt_c-like_dom_sf"/>
</dbReference>
<reference evidence="9" key="1">
    <citation type="journal article" date="2019" name="Int. J. Syst. Evol. Microbiol.">
        <title>The Global Catalogue of Microorganisms (GCM) 10K type strain sequencing project: providing services to taxonomists for standard genome sequencing and annotation.</title>
        <authorList>
            <consortium name="The Broad Institute Genomics Platform"/>
            <consortium name="The Broad Institute Genome Sequencing Center for Infectious Disease"/>
            <person name="Wu L."/>
            <person name="Ma J."/>
        </authorList>
    </citation>
    <scope>NUCLEOTIDE SEQUENCE [LARGE SCALE GENOMIC DNA]</scope>
    <source>
        <strain evidence="9">NBRC 111980</strain>
    </source>
</reference>
<name>A0ABQ5XLB1_9GAMM</name>
<dbReference type="PANTHER" id="PTHR33751">
    <property type="entry name" value="CBB3-TYPE CYTOCHROME C OXIDASE SUBUNIT FIXP"/>
    <property type="match status" value="1"/>
</dbReference>
<dbReference type="Pfam" id="PF00034">
    <property type="entry name" value="Cytochrom_C"/>
    <property type="match status" value="1"/>
</dbReference>
<dbReference type="PROSITE" id="PS51007">
    <property type="entry name" value="CYTC"/>
    <property type="match status" value="1"/>
</dbReference>
<accession>A0ABQ5XLB1</accession>
<dbReference type="InterPro" id="IPR009056">
    <property type="entry name" value="Cyt_c-like_dom"/>
</dbReference>
<proteinExistence type="predicted"/>
<evidence type="ECO:0000256" key="1">
    <source>
        <dbReference type="ARBA" id="ARBA00022448"/>
    </source>
</evidence>
<protein>
    <recommendedName>
        <fullName evidence="7">Cytochrome c domain-containing protein</fullName>
    </recommendedName>
</protein>
<keyword evidence="9" id="KW-1185">Reference proteome</keyword>
<dbReference type="InterPro" id="IPR050597">
    <property type="entry name" value="Cytochrome_c_Oxidase_Subunit"/>
</dbReference>